<sequence>MQIKDKFLVLIICFSLFSCKTYTINPENFKEQFANIEYDLSTSTSITGSIHYNGYHIKKISVTDKDGNTQLLENMPSLEMRVTLNNGNRKIVYFDSMKLENDTLTGHKSRFFPKTITKIPFYDITKIEIQEGRKKIKYKN</sequence>
<proteinExistence type="predicted"/>
<name>A0ABS5PF29_9FLAO</name>
<evidence type="ECO:0000313" key="2">
    <source>
        <dbReference type="Proteomes" id="UP000722625"/>
    </source>
</evidence>
<dbReference type="EMBL" id="JAGYVZ010000018">
    <property type="protein sequence ID" value="MBS7232908.1"/>
    <property type="molecule type" value="Genomic_DNA"/>
</dbReference>
<accession>A0ABS5PF29</accession>
<reference evidence="1 2" key="1">
    <citation type="journal article" date="2018" name="Int. J. Syst. Evol. Microbiol.">
        <title>Flavobacterium chryseum sp. nov. and Flavobacterium psychroterrae sp. nov., novel environmental bacteria isolated from Antarctica.</title>
        <authorList>
            <person name="Kralova S."/>
            <person name="Svec P."/>
            <person name="Busse H.J."/>
            <person name="Stankova E."/>
            <person name="Vaczi P."/>
            <person name="Sedlacek I."/>
        </authorList>
    </citation>
    <scope>NUCLEOTIDE SEQUENCE [LARGE SCALE GENOMIC DNA]</scope>
    <source>
        <strain evidence="1 2">CCM 8827</strain>
    </source>
</reference>
<organism evidence="1 2">
    <name type="scientific">Flavobacterium psychroterrae</name>
    <dbReference type="NCBI Taxonomy" id="2133767"/>
    <lineage>
        <taxon>Bacteria</taxon>
        <taxon>Pseudomonadati</taxon>
        <taxon>Bacteroidota</taxon>
        <taxon>Flavobacteriia</taxon>
        <taxon>Flavobacteriales</taxon>
        <taxon>Flavobacteriaceae</taxon>
        <taxon>Flavobacterium</taxon>
    </lineage>
</organism>
<evidence type="ECO:0008006" key="3">
    <source>
        <dbReference type="Google" id="ProtNLM"/>
    </source>
</evidence>
<keyword evidence="2" id="KW-1185">Reference proteome</keyword>
<dbReference type="RefSeq" id="WP_213303956.1">
    <property type="nucleotide sequence ID" value="NZ_JAGYVZ010000018.1"/>
</dbReference>
<comment type="caution">
    <text evidence="1">The sequence shown here is derived from an EMBL/GenBank/DDBJ whole genome shotgun (WGS) entry which is preliminary data.</text>
</comment>
<gene>
    <name evidence="1" type="ORF">KHA90_17955</name>
</gene>
<evidence type="ECO:0000313" key="1">
    <source>
        <dbReference type="EMBL" id="MBS7232908.1"/>
    </source>
</evidence>
<dbReference type="PROSITE" id="PS51257">
    <property type="entry name" value="PROKAR_LIPOPROTEIN"/>
    <property type="match status" value="1"/>
</dbReference>
<dbReference type="Proteomes" id="UP000722625">
    <property type="component" value="Unassembled WGS sequence"/>
</dbReference>
<protein>
    <recommendedName>
        <fullName evidence="3">DUF4292 domain-containing protein</fullName>
    </recommendedName>
</protein>